<dbReference type="GO" id="GO:0005829">
    <property type="term" value="C:cytosol"/>
    <property type="evidence" value="ECO:0007669"/>
    <property type="project" value="TreeGrafter"/>
</dbReference>
<dbReference type="GO" id="GO:0016787">
    <property type="term" value="F:hydrolase activity"/>
    <property type="evidence" value="ECO:0007669"/>
    <property type="project" value="UniProtKB-KW"/>
</dbReference>
<feature type="domain" description="Helicase C-terminal" evidence="14">
    <location>
        <begin position="217"/>
        <end position="378"/>
    </location>
</feature>
<evidence type="ECO:0000256" key="12">
    <source>
        <dbReference type="RuleBase" id="RU000492"/>
    </source>
</evidence>
<dbReference type="EMBL" id="BLVP01000035">
    <property type="protein sequence ID" value="GFM38072.1"/>
    <property type="molecule type" value="Genomic_DNA"/>
</dbReference>
<evidence type="ECO:0000256" key="3">
    <source>
        <dbReference type="ARBA" id="ARBA00022741"/>
    </source>
</evidence>
<evidence type="ECO:0000256" key="8">
    <source>
        <dbReference type="ARBA" id="ARBA00038437"/>
    </source>
</evidence>
<feature type="domain" description="Helicase ATP-binding" evidence="13">
    <location>
        <begin position="35"/>
        <end position="206"/>
    </location>
</feature>
<keyword evidence="17" id="KW-1185">Reference proteome</keyword>
<keyword evidence="2" id="KW-0963">Cytoplasm</keyword>
<reference evidence="16 17" key="1">
    <citation type="submission" date="2020-05" db="EMBL/GenBank/DDBJ databases">
        <title>Draft genome sequence of Desulfovibrio psychrotolerans JS1T.</title>
        <authorList>
            <person name="Ueno A."/>
            <person name="Tamazawa S."/>
            <person name="Tamamura S."/>
            <person name="Murakami T."/>
            <person name="Kiyama T."/>
            <person name="Inomata H."/>
            <person name="Amano Y."/>
            <person name="Miyakawa K."/>
            <person name="Tamaki H."/>
            <person name="Naganuma T."/>
            <person name="Kaneko K."/>
        </authorList>
    </citation>
    <scope>NUCLEOTIDE SEQUENCE [LARGE SCALE GENOMIC DNA]</scope>
    <source>
        <strain evidence="16 17">JS1</strain>
    </source>
</reference>
<dbReference type="Pfam" id="PF00270">
    <property type="entry name" value="DEAD"/>
    <property type="match status" value="1"/>
</dbReference>
<dbReference type="PANTHER" id="PTHR47963">
    <property type="entry name" value="DEAD-BOX ATP-DEPENDENT RNA HELICASE 47, MITOCHONDRIAL"/>
    <property type="match status" value="1"/>
</dbReference>
<dbReference type="CDD" id="cd18787">
    <property type="entry name" value="SF2_C_DEAD"/>
    <property type="match status" value="1"/>
</dbReference>
<dbReference type="GO" id="GO:0009409">
    <property type="term" value="P:response to cold"/>
    <property type="evidence" value="ECO:0007669"/>
    <property type="project" value="TreeGrafter"/>
</dbReference>
<dbReference type="PROSITE" id="PS00039">
    <property type="entry name" value="DEAD_ATP_HELICASE"/>
    <property type="match status" value="1"/>
</dbReference>
<feature type="short sequence motif" description="Q motif" evidence="11">
    <location>
        <begin position="4"/>
        <end position="32"/>
    </location>
</feature>
<dbReference type="GO" id="GO:0005524">
    <property type="term" value="F:ATP binding"/>
    <property type="evidence" value="ECO:0007669"/>
    <property type="project" value="UniProtKB-KW"/>
</dbReference>
<gene>
    <name evidence="16" type="ORF">DSM19430T_27560</name>
</gene>
<dbReference type="PANTHER" id="PTHR47963:SF8">
    <property type="entry name" value="ATP-DEPENDENT RNA HELICASE DEAD"/>
    <property type="match status" value="1"/>
</dbReference>
<keyword evidence="3 12" id="KW-0547">Nucleotide-binding</keyword>
<comment type="caution">
    <text evidence="16">The sequence shown here is derived from an EMBL/GenBank/DDBJ whole genome shotgun (WGS) entry which is preliminary data.</text>
</comment>
<evidence type="ECO:0000256" key="7">
    <source>
        <dbReference type="ARBA" id="ARBA00023016"/>
    </source>
</evidence>
<dbReference type="Gene3D" id="3.40.50.300">
    <property type="entry name" value="P-loop containing nucleotide triphosphate hydrolases"/>
    <property type="match status" value="2"/>
</dbReference>
<protein>
    <recommendedName>
        <fullName evidence="10">DEAD-box ATP-dependent RNA helicase RhpA</fullName>
        <ecNumber evidence="1">3.6.4.13</ecNumber>
    </recommendedName>
</protein>
<evidence type="ECO:0000256" key="6">
    <source>
        <dbReference type="ARBA" id="ARBA00022840"/>
    </source>
</evidence>
<evidence type="ECO:0000256" key="10">
    <source>
        <dbReference type="ARBA" id="ARBA00074363"/>
    </source>
</evidence>
<dbReference type="PROSITE" id="PS51192">
    <property type="entry name" value="HELICASE_ATP_BIND_1"/>
    <property type="match status" value="1"/>
</dbReference>
<evidence type="ECO:0000259" key="14">
    <source>
        <dbReference type="PROSITE" id="PS51194"/>
    </source>
</evidence>
<dbReference type="InterPro" id="IPR000629">
    <property type="entry name" value="RNA-helicase_DEAD-box_CS"/>
</dbReference>
<evidence type="ECO:0000256" key="4">
    <source>
        <dbReference type="ARBA" id="ARBA00022801"/>
    </source>
</evidence>
<evidence type="ECO:0000259" key="15">
    <source>
        <dbReference type="PROSITE" id="PS51195"/>
    </source>
</evidence>
<dbReference type="InterPro" id="IPR005580">
    <property type="entry name" value="DbpA/CsdA_RNA-bd_dom"/>
</dbReference>
<dbReference type="FunFam" id="3.40.50.300:FF:000108">
    <property type="entry name" value="ATP-dependent RNA helicase RhlE"/>
    <property type="match status" value="1"/>
</dbReference>
<dbReference type="InterPro" id="IPR014001">
    <property type="entry name" value="Helicase_ATP-bd"/>
</dbReference>
<evidence type="ECO:0000313" key="17">
    <source>
        <dbReference type="Proteomes" id="UP000503820"/>
    </source>
</evidence>
<dbReference type="Pfam" id="PF25399">
    <property type="entry name" value="DeaD_dimer"/>
    <property type="match status" value="1"/>
</dbReference>
<name>A0A7J0BY10_9BACT</name>
<keyword evidence="4 12" id="KW-0378">Hydrolase</keyword>
<dbReference type="Pfam" id="PF03880">
    <property type="entry name" value="DbpA"/>
    <property type="match status" value="1"/>
</dbReference>
<dbReference type="Gene3D" id="3.30.70.330">
    <property type="match status" value="1"/>
</dbReference>
<dbReference type="PROSITE" id="PS51195">
    <property type="entry name" value="Q_MOTIF"/>
    <property type="match status" value="1"/>
</dbReference>
<dbReference type="InterPro" id="IPR011545">
    <property type="entry name" value="DEAD/DEAH_box_helicase_dom"/>
</dbReference>
<evidence type="ECO:0000256" key="9">
    <source>
        <dbReference type="ARBA" id="ARBA00047984"/>
    </source>
</evidence>
<dbReference type="InterPro" id="IPR050547">
    <property type="entry name" value="DEAD_box_RNA_helicases"/>
</dbReference>
<evidence type="ECO:0000256" key="1">
    <source>
        <dbReference type="ARBA" id="ARBA00012552"/>
    </source>
</evidence>
<dbReference type="GO" id="GO:0042255">
    <property type="term" value="P:ribosome assembly"/>
    <property type="evidence" value="ECO:0007669"/>
    <property type="project" value="UniProtKB-ARBA"/>
</dbReference>
<dbReference type="SUPFAM" id="SSF52540">
    <property type="entry name" value="P-loop containing nucleoside triphosphate hydrolases"/>
    <property type="match status" value="1"/>
</dbReference>
<dbReference type="CDD" id="cd12252">
    <property type="entry name" value="RRM_DbpA"/>
    <property type="match status" value="1"/>
</dbReference>
<dbReference type="InterPro" id="IPR014014">
    <property type="entry name" value="RNA_helicase_DEAD_Q_motif"/>
</dbReference>
<evidence type="ECO:0000256" key="11">
    <source>
        <dbReference type="PROSITE-ProRule" id="PRU00552"/>
    </source>
</evidence>
<dbReference type="InterPro" id="IPR001650">
    <property type="entry name" value="Helicase_C-like"/>
</dbReference>
<proteinExistence type="inferred from homology"/>
<dbReference type="CDD" id="cd00268">
    <property type="entry name" value="DEADc"/>
    <property type="match status" value="1"/>
</dbReference>
<evidence type="ECO:0000313" key="16">
    <source>
        <dbReference type="EMBL" id="GFM38072.1"/>
    </source>
</evidence>
<dbReference type="Proteomes" id="UP000503820">
    <property type="component" value="Unassembled WGS sequence"/>
</dbReference>
<dbReference type="SMART" id="SM00487">
    <property type="entry name" value="DEXDc"/>
    <property type="match status" value="1"/>
</dbReference>
<sequence>MEGFSFEGVELSPEVLKSIEDMGFEEASPIQALAIPPIMQGRDIIGQAQTGTGKTAAFGIPILERINPRERDVQAIVLCPTRELAIQVSEEISNLAKRMRSVNVLPVYGGQPIDRQFKALKRGVQVVVGTPGRVMDHLERGTIVLDKVVLAVLDEADEMLDMGFREDIEFILEKVPDSVQTVFFSATMPQEILNLAKRFLKDPEFLKVTQKVLTVPNIEQIYYEVRPFQKIDALCRVMDVYNPKLTVVFCSTKRGVDELTANLQGRGYQADGLHGNLNQTQRDRVMNRFRKGGIEILVATDVAARGIDVENVEAVVNFDIPNDVEYYVHRIGRTGRAGRSGRAFTFVSPKEFWKLRDIKRYTKARIVQHQIPSIEEVETAKSGKLLQEIRQQIQTGNLERYISTVESFIETEFNGDLTTMEMAAALLRIMMKRDLGDALPDETSGGFGDTGAQVGMVRLFLNVGRKMRIGARDIVGAIAGETGLPGKMIGNIEIYDRFCFVEVPQDYAPEVLTVMNGNQIRGFRLFVEPASRK</sequence>
<dbReference type="GO" id="GO:0003724">
    <property type="term" value="F:RNA helicase activity"/>
    <property type="evidence" value="ECO:0007669"/>
    <property type="project" value="UniProtKB-EC"/>
</dbReference>
<dbReference type="GO" id="GO:0005840">
    <property type="term" value="C:ribosome"/>
    <property type="evidence" value="ECO:0007669"/>
    <property type="project" value="TreeGrafter"/>
</dbReference>
<dbReference type="RefSeq" id="WP_174410704.1">
    <property type="nucleotide sequence ID" value="NZ_BLVP01000035.1"/>
</dbReference>
<dbReference type="InterPro" id="IPR027417">
    <property type="entry name" value="P-loop_NTPase"/>
</dbReference>
<evidence type="ECO:0000256" key="5">
    <source>
        <dbReference type="ARBA" id="ARBA00022806"/>
    </source>
</evidence>
<organism evidence="16 17">
    <name type="scientific">Desulfovibrio psychrotolerans</name>
    <dbReference type="NCBI Taxonomy" id="415242"/>
    <lineage>
        <taxon>Bacteria</taxon>
        <taxon>Pseudomonadati</taxon>
        <taxon>Thermodesulfobacteriota</taxon>
        <taxon>Desulfovibrionia</taxon>
        <taxon>Desulfovibrionales</taxon>
        <taxon>Desulfovibrionaceae</taxon>
        <taxon>Desulfovibrio</taxon>
    </lineage>
</organism>
<keyword evidence="6 12" id="KW-0067">ATP-binding</keyword>
<dbReference type="AlphaFoldDB" id="A0A7J0BY10"/>
<dbReference type="Pfam" id="PF00271">
    <property type="entry name" value="Helicase_C"/>
    <property type="match status" value="1"/>
</dbReference>
<dbReference type="GO" id="GO:0033592">
    <property type="term" value="F:RNA strand annealing activity"/>
    <property type="evidence" value="ECO:0007669"/>
    <property type="project" value="TreeGrafter"/>
</dbReference>
<dbReference type="InterPro" id="IPR057325">
    <property type="entry name" value="DeaD_dimer"/>
</dbReference>
<evidence type="ECO:0000256" key="2">
    <source>
        <dbReference type="ARBA" id="ARBA00022490"/>
    </source>
</evidence>
<dbReference type="InterPro" id="IPR012677">
    <property type="entry name" value="Nucleotide-bd_a/b_plait_sf"/>
</dbReference>
<dbReference type="SMART" id="SM00490">
    <property type="entry name" value="HELICc"/>
    <property type="match status" value="1"/>
</dbReference>
<accession>A0A7J0BY10</accession>
<comment type="catalytic activity">
    <reaction evidence="9">
        <text>ATP + H2O = ADP + phosphate + H(+)</text>
        <dbReference type="Rhea" id="RHEA:13065"/>
        <dbReference type="ChEBI" id="CHEBI:15377"/>
        <dbReference type="ChEBI" id="CHEBI:15378"/>
        <dbReference type="ChEBI" id="CHEBI:30616"/>
        <dbReference type="ChEBI" id="CHEBI:43474"/>
        <dbReference type="ChEBI" id="CHEBI:456216"/>
        <dbReference type="EC" id="3.6.4.13"/>
    </reaction>
</comment>
<dbReference type="InterPro" id="IPR044742">
    <property type="entry name" value="DEAD/DEAH_RhlB"/>
</dbReference>
<comment type="similarity">
    <text evidence="8 12">Belongs to the DEAD box helicase family.</text>
</comment>
<feature type="domain" description="DEAD-box RNA helicase Q" evidence="15">
    <location>
        <begin position="4"/>
        <end position="32"/>
    </location>
</feature>
<dbReference type="EC" id="3.6.4.13" evidence="1"/>
<evidence type="ECO:0000259" key="13">
    <source>
        <dbReference type="PROSITE" id="PS51192"/>
    </source>
</evidence>
<dbReference type="PROSITE" id="PS51194">
    <property type="entry name" value="HELICASE_CTER"/>
    <property type="match status" value="1"/>
</dbReference>
<keyword evidence="5 12" id="KW-0347">Helicase</keyword>
<keyword evidence="7" id="KW-0346">Stress response</keyword>